<dbReference type="PANTHER" id="PTHR42856">
    <property type="entry name" value="ACYL-COENZYME A THIOESTERASE PAAI"/>
    <property type="match status" value="1"/>
</dbReference>
<dbReference type="Pfam" id="PF03061">
    <property type="entry name" value="4HBT"/>
    <property type="match status" value="1"/>
</dbReference>
<dbReference type="InterPro" id="IPR029069">
    <property type="entry name" value="HotDog_dom_sf"/>
</dbReference>
<dbReference type="SUPFAM" id="SSF54637">
    <property type="entry name" value="Thioesterase/thiol ester dehydrase-isomerase"/>
    <property type="match status" value="1"/>
</dbReference>
<comment type="caution">
    <text evidence="3">The sequence shown here is derived from an EMBL/GenBank/DDBJ whole genome shotgun (WGS) entry which is preliminary data.</text>
</comment>
<dbReference type="InterPro" id="IPR003736">
    <property type="entry name" value="PAAI_dom"/>
</dbReference>
<evidence type="ECO:0000313" key="4">
    <source>
        <dbReference type="Proteomes" id="UP001595914"/>
    </source>
</evidence>
<dbReference type="InterPro" id="IPR006683">
    <property type="entry name" value="Thioestr_dom"/>
</dbReference>
<evidence type="ECO:0000313" key="3">
    <source>
        <dbReference type="EMBL" id="MFC4605188.1"/>
    </source>
</evidence>
<keyword evidence="1 3" id="KW-0378">Hydrolase</keyword>
<evidence type="ECO:0000256" key="1">
    <source>
        <dbReference type="ARBA" id="ARBA00022801"/>
    </source>
</evidence>
<dbReference type="GO" id="GO:0016787">
    <property type="term" value="F:hydrolase activity"/>
    <property type="evidence" value="ECO:0007669"/>
    <property type="project" value="UniProtKB-KW"/>
</dbReference>
<organism evidence="3 4">
    <name type="scientific">Rhodococcus kronopolitis</name>
    <dbReference type="NCBI Taxonomy" id="1460226"/>
    <lineage>
        <taxon>Bacteria</taxon>
        <taxon>Bacillati</taxon>
        <taxon>Actinomycetota</taxon>
        <taxon>Actinomycetes</taxon>
        <taxon>Mycobacteriales</taxon>
        <taxon>Nocardiaceae</taxon>
        <taxon>Rhodococcus</taxon>
    </lineage>
</organism>
<dbReference type="Proteomes" id="UP001595914">
    <property type="component" value="Unassembled WGS sequence"/>
</dbReference>
<gene>
    <name evidence="3" type="ORF">ACFO6S_15935</name>
</gene>
<sequence length="133" mass="13810">MDLHEMLATMPFAVKSGIKLLSANTAEVVGNLAWSEDVTTTGQIMHGGALTTLADTVGAVSAYLNIPSGASRVTTASNAVFARQVRRGAVTATARPLHVGRKTVLVSIDITDDEGRLVSQVTQSHAVLGELGP</sequence>
<keyword evidence="4" id="KW-1185">Reference proteome</keyword>
<dbReference type="EMBL" id="JBHSFO010000009">
    <property type="protein sequence ID" value="MFC4605188.1"/>
    <property type="molecule type" value="Genomic_DNA"/>
</dbReference>
<dbReference type="EC" id="3.1.2.-" evidence="3"/>
<dbReference type="InterPro" id="IPR052723">
    <property type="entry name" value="Acyl-CoA_thioesterase_PaaI"/>
</dbReference>
<dbReference type="Gene3D" id="3.10.129.10">
    <property type="entry name" value="Hotdog Thioesterase"/>
    <property type="match status" value="1"/>
</dbReference>
<dbReference type="PANTHER" id="PTHR42856:SF1">
    <property type="entry name" value="ACYL-COENZYME A THIOESTERASE PAAI"/>
    <property type="match status" value="1"/>
</dbReference>
<reference evidence="4" key="1">
    <citation type="journal article" date="2019" name="Int. J. Syst. Evol. Microbiol.">
        <title>The Global Catalogue of Microorganisms (GCM) 10K type strain sequencing project: providing services to taxonomists for standard genome sequencing and annotation.</title>
        <authorList>
            <consortium name="The Broad Institute Genomics Platform"/>
            <consortium name="The Broad Institute Genome Sequencing Center for Infectious Disease"/>
            <person name="Wu L."/>
            <person name="Ma J."/>
        </authorList>
    </citation>
    <scope>NUCLEOTIDE SEQUENCE [LARGE SCALE GENOMIC DNA]</scope>
    <source>
        <strain evidence="4">CCUG 54520</strain>
    </source>
</reference>
<dbReference type="NCBIfam" id="TIGR00369">
    <property type="entry name" value="unchar_dom_1"/>
    <property type="match status" value="1"/>
</dbReference>
<evidence type="ECO:0000259" key="2">
    <source>
        <dbReference type="Pfam" id="PF03061"/>
    </source>
</evidence>
<dbReference type="RefSeq" id="WP_378418571.1">
    <property type="nucleotide sequence ID" value="NZ_JBHSFO010000009.1"/>
</dbReference>
<feature type="domain" description="Thioesterase" evidence="2">
    <location>
        <begin position="43"/>
        <end position="118"/>
    </location>
</feature>
<accession>A0ABV9FVE6</accession>
<name>A0ABV9FVE6_9NOCA</name>
<protein>
    <submittedName>
        <fullName evidence="3">PaaI family thioesterase</fullName>
        <ecNumber evidence="3">3.1.2.-</ecNumber>
    </submittedName>
</protein>
<dbReference type="CDD" id="cd03443">
    <property type="entry name" value="PaaI_thioesterase"/>
    <property type="match status" value="1"/>
</dbReference>
<proteinExistence type="predicted"/>